<name>A0A833LY27_9LEPT</name>
<dbReference type="EMBL" id="WBUI01000012">
    <property type="protein sequence ID" value="KAB2931823.1"/>
    <property type="molecule type" value="Genomic_DNA"/>
</dbReference>
<organism evidence="5 6">
    <name type="scientific">Leptonema illini</name>
    <dbReference type="NCBI Taxonomy" id="183"/>
    <lineage>
        <taxon>Bacteria</taxon>
        <taxon>Pseudomonadati</taxon>
        <taxon>Spirochaetota</taxon>
        <taxon>Spirochaetia</taxon>
        <taxon>Leptospirales</taxon>
        <taxon>Leptospiraceae</taxon>
        <taxon>Leptonema</taxon>
    </lineage>
</organism>
<keyword evidence="1 2" id="KW-0129">CBS domain</keyword>
<dbReference type="Pfam" id="PF00027">
    <property type="entry name" value="cNMP_binding"/>
    <property type="match status" value="1"/>
</dbReference>
<dbReference type="PANTHER" id="PTHR43080">
    <property type="entry name" value="CBS DOMAIN-CONTAINING PROTEIN CBSX3, MITOCHONDRIAL"/>
    <property type="match status" value="1"/>
</dbReference>
<dbReference type="AlphaFoldDB" id="A0A833LY27"/>
<sequence length="642" mass="73699">MVSESLKHRIADFLKKYPPFSFLEEDELVRLSALARVQFRKAGEVIFHQGEQPEDVFYVINQGHIHLTIEEENETGLVESLDEGDLLGIAALLARRLYLFTAKAEEDCILYLLPWEPFKKIIYTHPRILRFFSSGFSAGMHLYHKRNIGTGLENHDRAAFSAHDEILKIHVAKRVVQCRPDMLVSEAAKIMTEHRVGSILVLDDRQYPLGIITDSDMRKKVATGLFPISSRTDEIMSSPVITASPELTAADAIVLMMRHNIKHVAITEDGTSESAVRGMVSEHDVLVLHGNNPAVLVKEIEQATDLTPLPRIRDRAEQLLRDYLQQNVSIQFIAGTLTEINDELIDRAIDLSIQKLKEMGLQSPDDRFCWLSLGSEGRKEQLLRTDQDNAIVYADPPPGREEEYERYYLALGREVNNVLISCGFQECPSDIMARNPMWCKPVSAWKEYFGRWIRVPDDKAVMHTTIFFDLRPAYGDSSLADELRNCIITYKKKDPAFLLFLAKNAISNPPPLNFFRNFIVEKSGAHEDRFDLKARCMMPLADAARLLTISHERLNSVSTVERYRTLIELEPDHRSIYEEAIRAYGIYMQFRATYGLRNNDSGRYINPQELDKIDRQTLRNTFSTIEEIQRIVRVRFQLDLLR</sequence>
<evidence type="ECO:0000256" key="2">
    <source>
        <dbReference type="PROSITE-ProRule" id="PRU00703"/>
    </source>
</evidence>
<dbReference type="SUPFAM" id="SSF54631">
    <property type="entry name" value="CBS-domain pair"/>
    <property type="match status" value="1"/>
</dbReference>
<dbReference type="PROSITE" id="PS51371">
    <property type="entry name" value="CBS"/>
    <property type="match status" value="2"/>
</dbReference>
<dbReference type="CDD" id="cd00038">
    <property type="entry name" value="CAP_ED"/>
    <property type="match status" value="1"/>
</dbReference>
<evidence type="ECO:0000313" key="5">
    <source>
        <dbReference type="EMBL" id="KAB2931823.1"/>
    </source>
</evidence>
<dbReference type="InterPro" id="IPR018490">
    <property type="entry name" value="cNMP-bd_dom_sf"/>
</dbReference>
<dbReference type="Pfam" id="PF03445">
    <property type="entry name" value="DUF294"/>
    <property type="match status" value="1"/>
</dbReference>
<evidence type="ECO:0000259" key="4">
    <source>
        <dbReference type="PROSITE" id="PS51371"/>
    </source>
</evidence>
<dbReference type="InterPro" id="IPR014710">
    <property type="entry name" value="RmlC-like_jellyroll"/>
</dbReference>
<gene>
    <name evidence="5" type="ORF">F9K24_12895</name>
</gene>
<comment type="caution">
    <text evidence="5">The sequence shown here is derived from an EMBL/GenBank/DDBJ whole genome shotgun (WGS) entry which is preliminary data.</text>
</comment>
<dbReference type="Pfam" id="PF00571">
    <property type="entry name" value="CBS"/>
    <property type="match status" value="2"/>
</dbReference>
<dbReference type="SUPFAM" id="SSF51206">
    <property type="entry name" value="cAMP-binding domain-like"/>
    <property type="match status" value="1"/>
</dbReference>
<dbReference type="InterPro" id="IPR000644">
    <property type="entry name" value="CBS_dom"/>
</dbReference>
<dbReference type="SMART" id="SM00100">
    <property type="entry name" value="cNMP"/>
    <property type="match status" value="1"/>
</dbReference>
<evidence type="ECO:0000256" key="1">
    <source>
        <dbReference type="ARBA" id="ARBA00023122"/>
    </source>
</evidence>
<dbReference type="PROSITE" id="PS50042">
    <property type="entry name" value="CNMP_BINDING_3"/>
    <property type="match status" value="1"/>
</dbReference>
<proteinExistence type="predicted"/>
<dbReference type="InterPro" id="IPR051257">
    <property type="entry name" value="Diverse_CBS-Domain"/>
</dbReference>
<dbReference type="SMART" id="SM00116">
    <property type="entry name" value="CBS"/>
    <property type="match status" value="2"/>
</dbReference>
<feature type="domain" description="Cyclic nucleotide-binding" evidence="3">
    <location>
        <begin position="19"/>
        <end position="139"/>
    </location>
</feature>
<dbReference type="Proteomes" id="UP000460298">
    <property type="component" value="Unassembled WGS sequence"/>
</dbReference>
<dbReference type="InterPro" id="IPR005105">
    <property type="entry name" value="GlnD_Uridyltrans_N"/>
</dbReference>
<protein>
    <submittedName>
        <fullName evidence="5">CBS domain-containing protein</fullName>
    </submittedName>
</protein>
<reference evidence="5 6" key="1">
    <citation type="submission" date="2019-10" db="EMBL/GenBank/DDBJ databases">
        <title>Extracellular Electron Transfer in a Candidatus Methanoperedens spp. Enrichment Culture.</title>
        <authorList>
            <person name="Berger S."/>
            <person name="Rangel Shaw D."/>
            <person name="Berben T."/>
            <person name="In 'T Zandt M."/>
            <person name="Frank J."/>
            <person name="Reimann J."/>
            <person name="Jetten M.S.M."/>
            <person name="Welte C.U."/>
        </authorList>
    </citation>
    <scope>NUCLEOTIDE SEQUENCE [LARGE SCALE GENOMIC DNA]</scope>
    <source>
        <strain evidence="5">SB12</strain>
    </source>
</reference>
<dbReference type="Gene3D" id="2.60.120.10">
    <property type="entry name" value="Jelly Rolls"/>
    <property type="match status" value="1"/>
</dbReference>
<dbReference type="InterPro" id="IPR018821">
    <property type="entry name" value="DUF294_put_nucleoTrafse_sb-bd"/>
</dbReference>
<evidence type="ECO:0000313" key="6">
    <source>
        <dbReference type="Proteomes" id="UP000460298"/>
    </source>
</evidence>
<dbReference type="InterPro" id="IPR046342">
    <property type="entry name" value="CBS_dom_sf"/>
</dbReference>
<dbReference type="Gene3D" id="3.10.580.10">
    <property type="entry name" value="CBS-domain"/>
    <property type="match status" value="1"/>
</dbReference>
<feature type="domain" description="CBS" evidence="4">
    <location>
        <begin position="236"/>
        <end position="295"/>
    </location>
</feature>
<dbReference type="InterPro" id="IPR000595">
    <property type="entry name" value="cNMP-bd_dom"/>
</dbReference>
<evidence type="ECO:0000259" key="3">
    <source>
        <dbReference type="PROSITE" id="PS50042"/>
    </source>
</evidence>
<dbReference type="GO" id="GO:0008773">
    <property type="term" value="F:[protein-PII] uridylyltransferase activity"/>
    <property type="evidence" value="ECO:0007669"/>
    <property type="project" value="InterPro"/>
</dbReference>
<dbReference type="CDD" id="cd05401">
    <property type="entry name" value="NT_GlnE_GlnD_like"/>
    <property type="match status" value="1"/>
</dbReference>
<dbReference type="Pfam" id="PF10335">
    <property type="entry name" value="DUF294_C"/>
    <property type="match status" value="1"/>
</dbReference>
<feature type="domain" description="CBS" evidence="4">
    <location>
        <begin position="171"/>
        <end position="228"/>
    </location>
</feature>
<dbReference type="PANTHER" id="PTHR43080:SF2">
    <property type="entry name" value="CBS DOMAIN-CONTAINING PROTEIN"/>
    <property type="match status" value="1"/>
</dbReference>
<accession>A0A833LY27</accession>